<protein>
    <submittedName>
        <fullName evidence="1">Uncharacterized protein</fullName>
    </submittedName>
</protein>
<dbReference type="EMBL" id="OU892287">
    <property type="protein sequence ID" value="CAG9762525.1"/>
    <property type="molecule type" value="Genomic_DNA"/>
</dbReference>
<keyword evidence="2" id="KW-1185">Reference proteome</keyword>
<organism evidence="1 2">
    <name type="scientific">Ceutorhynchus assimilis</name>
    <name type="common">cabbage seed weevil</name>
    <dbReference type="NCBI Taxonomy" id="467358"/>
    <lineage>
        <taxon>Eukaryota</taxon>
        <taxon>Metazoa</taxon>
        <taxon>Ecdysozoa</taxon>
        <taxon>Arthropoda</taxon>
        <taxon>Hexapoda</taxon>
        <taxon>Insecta</taxon>
        <taxon>Pterygota</taxon>
        <taxon>Neoptera</taxon>
        <taxon>Endopterygota</taxon>
        <taxon>Coleoptera</taxon>
        <taxon>Polyphaga</taxon>
        <taxon>Cucujiformia</taxon>
        <taxon>Curculionidae</taxon>
        <taxon>Ceutorhynchinae</taxon>
        <taxon>Ceutorhynchus</taxon>
    </lineage>
</organism>
<sequence>MDSKSYEGIHKNITSTTCYVGGSVAIVLLETTSNKNTLNFSNNAVTLVLSCCQKKALPPIEEQATLLNMFEDTKRCFFNCNRSDSLVTGGVNRLKKTAESSRERGDTIRTQIESGLQDGSLTSLQFHKVCVSSYTFKQHIQGAVKKKGEQ</sequence>
<dbReference type="AlphaFoldDB" id="A0A9N9MDB6"/>
<reference evidence="1" key="1">
    <citation type="submission" date="2022-01" db="EMBL/GenBank/DDBJ databases">
        <authorList>
            <person name="King R."/>
        </authorList>
    </citation>
    <scope>NUCLEOTIDE SEQUENCE</scope>
</reference>
<evidence type="ECO:0000313" key="2">
    <source>
        <dbReference type="Proteomes" id="UP001152799"/>
    </source>
</evidence>
<evidence type="ECO:0000313" key="1">
    <source>
        <dbReference type="EMBL" id="CAG9762525.1"/>
    </source>
</evidence>
<dbReference type="Proteomes" id="UP001152799">
    <property type="component" value="Chromosome 11"/>
</dbReference>
<name>A0A9N9MDB6_9CUCU</name>
<gene>
    <name evidence="1" type="ORF">CEUTPL_LOCUS3204</name>
</gene>
<proteinExistence type="predicted"/>
<accession>A0A9N9MDB6</accession>